<evidence type="ECO:0000259" key="3">
    <source>
        <dbReference type="Pfam" id="PF20151"/>
    </source>
</evidence>
<dbReference type="eggNOG" id="ENOG502SNJ0">
    <property type="taxonomic scope" value="Eukaryota"/>
</dbReference>
<feature type="transmembrane region" description="Helical" evidence="2">
    <location>
        <begin position="100"/>
        <end position="121"/>
    </location>
</feature>
<feature type="region of interest" description="Disordered" evidence="1">
    <location>
        <begin position="1"/>
        <end position="50"/>
    </location>
</feature>
<evidence type="ECO:0000313" key="4">
    <source>
        <dbReference type="EMBL" id="EPT05463.1"/>
    </source>
</evidence>
<dbReference type="OrthoDB" id="2753849at2759"/>
<feature type="transmembrane region" description="Helical" evidence="2">
    <location>
        <begin position="292"/>
        <end position="310"/>
    </location>
</feature>
<proteinExistence type="predicted"/>
<feature type="transmembrane region" description="Helical" evidence="2">
    <location>
        <begin position="260"/>
        <end position="286"/>
    </location>
</feature>
<dbReference type="AlphaFoldDB" id="S8EMR9"/>
<keyword evidence="5" id="KW-1185">Reference proteome</keyword>
<dbReference type="Pfam" id="PF20151">
    <property type="entry name" value="DUF6533"/>
    <property type="match status" value="1"/>
</dbReference>
<sequence>MQAENSTTPLVDAPALQVEHEGEQRPAGRNPNVHGPSNLEEARGSPIDPRMSVDSEAALVSEQRLKLTGSYIGIAAATMILFDYVLTFDSEVSFFWTRRLRVATPFLLIRILMLMSAFFTFAAEGDAGVIGTNFTNCAASIVFSMIIQIGGLLMMAVISAMRVYAVSGAQWLPTALVLLIAMVPVGVNLYATSTSTFYFHGGRCSYSEAVTAKQGFMFTILSRVSTILSEILVIGAIWFKTYNIARSRARTWTFKHSLVWYLLRDGTIYFIVLFILNFVDIMLYYFSGVIDFLHDIVLPFSLVLVSRLLINIREVAHERQVAMDDSTTSSYISTGLQTPVELSSVVYEPGPDAIGIWATDHREGVEVQLLGRGRSVLNIIADTPQKSFVDEIEMVERGI</sequence>
<evidence type="ECO:0000256" key="1">
    <source>
        <dbReference type="SAM" id="MobiDB-lite"/>
    </source>
</evidence>
<dbReference type="InterPro" id="IPR045340">
    <property type="entry name" value="DUF6533"/>
</dbReference>
<feature type="transmembrane region" description="Helical" evidence="2">
    <location>
        <begin position="216"/>
        <end position="239"/>
    </location>
</feature>
<evidence type="ECO:0000256" key="2">
    <source>
        <dbReference type="SAM" id="Phobius"/>
    </source>
</evidence>
<dbReference type="EMBL" id="KE504123">
    <property type="protein sequence ID" value="EPT05463.1"/>
    <property type="molecule type" value="Genomic_DNA"/>
</dbReference>
<feature type="transmembrane region" description="Helical" evidence="2">
    <location>
        <begin position="69"/>
        <end position="88"/>
    </location>
</feature>
<protein>
    <recommendedName>
        <fullName evidence="3">DUF6533 domain-containing protein</fullName>
    </recommendedName>
</protein>
<dbReference type="HOGENOM" id="CLU_690852_0_0_1"/>
<evidence type="ECO:0000313" key="5">
    <source>
        <dbReference type="Proteomes" id="UP000015241"/>
    </source>
</evidence>
<organism evidence="4 5">
    <name type="scientific">Fomitopsis schrenkii</name>
    <name type="common">Brown rot fungus</name>
    <dbReference type="NCBI Taxonomy" id="2126942"/>
    <lineage>
        <taxon>Eukaryota</taxon>
        <taxon>Fungi</taxon>
        <taxon>Dikarya</taxon>
        <taxon>Basidiomycota</taxon>
        <taxon>Agaricomycotina</taxon>
        <taxon>Agaricomycetes</taxon>
        <taxon>Polyporales</taxon>
        <taxon>Fomitopsis</taxon>
    </lineage>
</organism>
<accession>S8EMR9</accession>
<dbReference type="Proteomes" id="UP000015241">
    <property type="component" value="Unassembled WGS sequence"/>
</dbReference>
<dbReference type="InParanoid" id="S8EMR9"/>
<keyword evidence="2" id="KW-1133">Transmembrane helix</keyword>
<keyword evidence="2" id="KW-0812">Transmembrane</keyword>
<gene>
    <name evidence="4" type="ORF">FOMPIDRAFT_1021294</name>
</gene>
<keyword evidence="2" id="KW-0472">Membrane</keyword>
<reference evidence="4 5" key="1">
    <citation type="journal article" date="2012" name="Science">
        <title>The Paleozoic origin of enzymatic lignin decomposition reconstructed from 31 fungal genomes.</title>
        <authorList>
            <person name="Floudas D."/>
            <person name="Binder M."/>
            <person name="Riley R."/>
            <person name="Barry K."/>
            <person name="Blanchette R.A."/>
            <person name="Henrissat B."/>
            <person name="Martinez A.T."/>
            <person name="Otillar R."/>
            <person name="Spatafora J.W."/>
            <person name="Yadav J.S."/>
            <person name="Aerts A."/>
            <person name="Benoit I."/>
            <person name="Boyd A."/>
            <person name="Carlson A."/>
            <person name="Copeland A."/>
            <person name="Coutinho P.M."/>
            <person name="de Vries R.P."/>
            <person name="Ferreira P."/>
            <person name="Findley K."/>
            <person name="Foster B."/>
            <person name="Gaskell J."/>
            <person name="Glotzer D."/>
            <person name="Gorecki P."/>
            <person name="Heitman J."/>
            <person name="Hesse C."/>
            <person name="Hori C."/>
            <person name="Igarashi K."/>
            <person name="Jurgens J.A."/>
            <person name="Kallen N."/>
            <person name="Kersten P."/>
            <person name="Kohler A."/>
            <person name="Kuees U."/>
            <person name="Kumar T.K.A."/>
            <person name="Kuo A."/>
            <person name="LaButti K."/>
            <person name="Larrondo L.F."/>
            <person name="Lindquist E."/>
            <person name="Ling A."/>
            <person name="Lombard V."/>
            <person name="Lucas S."/>
            <person name="Lundell T."/>
            <person name="Martin R."/>
            <person name="McLaughlin D.J."/>
            <person name="Morgenstern I."/>
            <person name="Morin E."/>
            <person name="Murat C."/>
            <person name="Nagy L.G."/>
            <person name="Nolan M."/>
            <person name="Ohm R.A."/>
            <person name="Patyshakuliyeva A."/>
            <person name="Rokas A."/>
            <person name="Ruiz-Duenas F.J."/>
            <person name="Sabat G."/>
            <person name="Salamov A."/>
            <person name="Samejima M."/>
            <person name="Schmutz J."/>
            <person name="Slot J.C."/>
            <person name="St John F."/>
            <person name="Stenlid J."/>
            <person name="Sun H."/>
            <person name="Sun S."/>
            <person name="Syed K."/>
            <person name="Tsang A."/>
            <person name="Wiebenga A."/>
            <person name="Young D."/>
            <person name="Pisabarro A."/>
            <person name="Eastwood D.C."/>
            <person name="Martin F."/>
            <person name="Cullen D."/>
            <person name="Grigoriev I.V."/>
            <person name="Hibbett D.S."/>
        </authorList>
    </citation>
    <scope>NUCLEOTIDE SEQUENCE</scope>
    <source>
        <strain evidence="5">FP-58527</strain>
    </source>
</reference>
<feature type="domain" description="DUF6533" evidence="3">
    <location>
        <begin position="71"/>
        <end position="115"/>
    </location>
</feature>
<feature type="transmembrane region" description="Helical" evidence="2">
    <location>
        <begin position="171"/>
        <end position="191"/>
    </location>
</feature>
<feature type="transmembrane region" description="Helical" evidence="2">
    <location>
        <begin position="141"/>
        <end position="164"/>
    </location>
</feature>
<name>S8EMR9_FOMSC</name>